<evidence type="ECO:0000256" key="1">
    <source>
        <dbReference type="SAM" id="MobiDB-lite"/>
    </source>
</evidence>
<evidence type="ECO:0000313" key="3">
    <source>
        <dbReference type="Proteomes" id="UP001610563"/>
    </source>
</evidence>
<protein>
    <submittedName>
        <fullName evidence="2">Uncharacterized protein</fullName>
    </submittedName>
</protein>
<feature type="compositionally biased region" description="Pro residues" evidence="1">
    <location>
        <begin position="31"/>
        <end position="47"/>
    </location>
</feature>
<sequence length="367" mass="41519">MSHPPASDTMEPRIETEAELEEEARFERSPAPEPASSPAPTPAPAPAANPTLFSRMFIIAVHPNGTNNLSTLFDLPNQPSIMAIENLFSGPFKICFKSSQATNRRRLISNTQTAIQRNLQEADYAWAHAYGQGKILCANVCAPWLLNPSVLNGRPETDQAVAHWELFKARVPESYDFVQDGLFNHTDMNLSIFPDEYLRTWGMTFVIVHPVALFPLIYRALKYTLSPDHKHSCALHMTYHWMVVLYKWAEADSAAPTPIIMDADVLIKDLMEYAARFCQQTGLRLNPAPVRFYDAWVQRQVRERDNKGFGDRFILLTAEGRSTLDAVIELAKPRWAEDFGNEAAGVIEGAVRAAQDDYMYLYDRRLQ</sequence>
<dbReference type="Proteomes" id="UP001610563">
    <property type="component" value="Unassembled WGS sequence"/>
</dbReference>
<name>A0ABR4FRI8_9EURO</name>
<feature type="region of interest" description="Disordered" evidence="1">
    <location>
        <begin position="1"/>
        <end position="47"/>
    </location>
</feature>
<comment type="caution">
    <text evidence="2">The sequence shown here is derived from an EMBL/GenBank/DDBJ whole genome shotgun (WGS) entry which is preliminary data.</text>
</comment>
<keyword evidence="3" id="KW-1185">Reference proteome</keyword>
<accession>A0ABR4FRI8</accession>
<dbReference type="EMBL" id="JBFTWV010000139">
    <property type="protein sequence ID" value="KAL2785623.1"/>
    <property type="molecule type" value="Genomic_DNA"/>
</dbReference>
<reference evidence="2 3" key="1">
    <citation type="submission" date="2024-07" db="EMBL/GenBank/DDBJ databases">
        <title>Section-level genome sequencing and comparative genomics of Aspergillus sections Usti and Cavernicolus.</title>
        <authorList>
            <consortium name="Lawrence Berkeley National Laboratory"/>
            <person name="Nybo J.L."/>
            <person name="Vesth T.C."/>
            <person name="Theobald S."/>
            <person name="Frisvad J.C."/>
            <person name="Larsen T.O."/>
            <person name="Kjaerboelling I."/>
            <person name="Rothschild-Mancinelli K."/>
            <person name="Lyhne E.K."/>
            <person name="Kogle M.E."/>
            <person name="Barry K."/>
            <person name="Clum A."/>
            <person name="Na H."/>
            <person name="Ledsgaard L."/>
            <person name="Lin J."/>
            <person name="Lipzen A."/>
            <person name="Kuo A."/>
            <person name="Riley R."/>
            <person name="Mondo S."/>
            <person name="Labutti K."/>
            <person name="Haridas S."/>
            <person name="Pangalinan J."/>
            <person name="Salamov A.A."/>
            <person name="Simmons B.A."/>
            <person name="Magnuson J.K."/>
            <person name="Chen J."/>
            <person name="Drula E."/>
            <person name="Henrissat B."/>
            <person name="Wiebenga A."/>
            <person name="Lubbers R.J."/>
            <person name="Gomes A.C."/>
            <person name="Makela M.R."/>
            <person name="Stajich J."/>
            <person name="Grigoriev I.V."/>
            <person name="Mortensen U.H."/>
            <person name="De Vries R.P."/>
            <person name="Baker S.E."/>
            <person name="Andersen M.R."/>
        </authorList>
    </citation>
    <scope>NUCLEOTIDE SEQUENCE [LARGE SCALE GENOMIC DNA]</scope>
    <source>
        <strain evidence="2 3">CBS 209.92</strain>
    </source>
</reference>
<evidence type="ECO:0000313" key="2">
    <source>
        <dbReference type="EMBL" id="KAL2785623.1"/>
    </source>
</evidence>
<proteinExistence type="predicted"/>
<gene>
    <name evidence="2" type="ORF">BJX66DRAFT_342925</name>
</gene>
<organism evidence="2 3">
    <name type="scientific">Aspergillus keveii</name>
    <dbReference type="NCBI Taxonomy" id="714993"/>
    <lineage>
        <taxon>Eukaryota</taxon>
        <taxon>Fungi</taxon>
        <taxon>Dikarya</taxon>
        <taxon>Ascomycota</taxon>
        <taxon>Pezizomycotina</taxon>
        <taxon>Eurotiomycetes</taxon>
        <taxon>Eurotiomycetidae</taxon>
        <taxon>Eurotiales</taxon>
        <taxon>Aspergillaceae</taxon>
        <taxon>Aspergillus</taxon>
        <taxon>Aspergillus subgen. Nidulantes</taxon>
    </lineage>
</organism>